<keyword evidence="2" id="KW-1185">Reference proteome</keyword>
<dbReference type="EMBL" id="NBNE01004870">
    <property type="protein sequence ID" value="OWZ04609.1"/>
    <property type="molecule type" value="Genomic_DNA"/>
</dbReference>
<comment type="caution">
    <text evidence="1">The sequence shown here is derived from an EMBL/GenBank/DDBJ whole genome shotgun (WGS) entry which is preliminary data.</text>
</comment>
<dbReference type="AlphaFoldDB" id="A0A225VI27"/>
<sequence length="77" mass="8645">CPGASGIGNHNDEFSRILASPQWCACPELLVTRDFTSQEVSRSKKNTGKKCYECWIDGGIAEYSKLYRSAEYGEDLY</sequence>
<evidence type="ECO:0000313" key="2">
    <source>
        <dbReference type="Proteomes" id="UP000198211"/>
    </source>
</evidence>
<feature type="non-terminal residue" evidence="1">
    <location>
        <position position="1"/>
    </location>
</feature>
<name>A0A225VI27_9STRA</name>
<evidence type="ECO:0000313" key="1">
    <source>
        <dbReference type="EMBL" id="OWZ04609.1"/>
    </source>
</evidence>
<reference evidence="2" key="1">
    <citation type="submission" date="2017-03" db="EMBL/GenBank/DDBJ databases">
        <title>Phytopthora megakarya and P. palmivora, two closely related causual agents of cacao black pod achieved similar genome size and gene model numbers by different mechanisms.</title>
        <authorList>
            <person name="Ali S."/>
            <person name="Shao J."/>
            <person name="Larry D.J."/>
            <person name="Kronmiller B."/>
            <person name="Shen D."/>
            <person name="Strem M.D."/>
            <person name="Melnick R.L."/>
            <person name="Guiltinan M.J."/>
            <person name="Tyler B.M."/>
            <person name="Meinhardt L.W."/>
            <person name="Bailey B.A."/>
        </authorList>
    </citation>
    <scope>NUCLEOTIDE SEQUENCE [LARGE SCALE GENOMIC DNA]</scope>
    <source>
        <strain evidence="2">zdho120</strain>
    </source>
</reference>
<proteinExistence type="predicted"/>
<dbReference type="Proteomes" id="UP000198211">
    <property type="component" value="Unassembled WGS sequence"/>
</dbReference>
<organism evidence="1 2">
    <name type="scientific">Phytophthora megakarya</name>
    <dbReference type="NCBI Taxonomy" id="4795"/>
    <lineage>
        <taxon>Eukaryota</taxon>
        <taxon>Sar</taxon>
        <taxon>Stramenopiles</taxon>
        <taxon>Oomycota</taxon>
        <taxon>Peronosporomycetes</taxon>
        <taxon>Peronosporales</taxon>
        <taxon>Peronosporaceae</taxon>
        <taxon>Phytophthora</taxon>
    </lineage>
</organism>
<accession>A0A225VI27</accession>
<gene>
    <name evidence="1" type="ORF">PHMEG_00023456</name>
</gene>
<protein>
    <submittedName>
        <fullName evidence="1">Uncharacterized protein</fullName>
    </submittedName>
</protein>